<accession>A0ABQ3W4H6</accession>
<keyword evidence="2" id="KW-1185">Reference proteome</keyword>
<dbReference type="Proteomes" id="UP000616547">
    <property type="component" value="Unassembled WGS sequence"/>
</dbReference>
<evidence type="ECO:0000313" key="2">
    <source>
        <dbReference type="Proteomes" id="UP000616547"/>
    </source>
</evidence>
<comment type="caution">
    <text evidence="1">The sequence shown here is derived from an EMBL/GenBank/DDBJ whole genome shotgun (WGS) entry which is preliminary data.</text>
</comment>
<evidence type="ECO:0000313" key="1">
    <source>
        <dbReference type="EMBL" id="GHW00351.1"/>
    </source>
</evidence>
<proteinExistence type="predicted"/>
<dbReference type="EMBL" id="BOCI01000013">
    <property type="protein sequence ID" value="GHW00351.1"/>
    <property type="molecule type" value="Genomic_DNA"/>
</dbReference>
<organism evidence="1 2">
    <name type="scientific">Lactobacillus nasalidis</name>
    <dbReference type="NCBI Taxonomy" id="2797258"/>
    <lineage>
        <taxon>Bacteria</taxon>
        <taxon>Bacillati</taxon>
        <taxon>Bacillota</taxon>
        <taxon>Bacilli</taxon>
        <taxon>Lactobacillales</taxon>
        <taxon>Lactobacillaceae</taxon>
        <taxon>Lactobacillus</taxon>
    </lineage>
</organism>
<name>A0ABQ3W4H6_9LACO</name>
<protein>
    <submittedName>
        <fullName evidence="1">Uncharacterized protein</fullName>
    </submittedName>
</protein>
<reference evidence="2" key="1">
    <citation type="submission" date="2021-01" db="EMBL/GenBank/DDBJ databases">
        <title>Draft genome sequence of Nasalis larvatus strain YZ03.</title>
        <authorList>
            <person name="Suzuki-Hashido N."/>
            <person name="Tsuchida S."/>
            <person name="Hayakawa T."/>
        </authorList>
    </citation>
    <scope>NUCLEOTIDE SEQUENCE [LARGE SCALE GENOMIC DNA]</scope>
    <source>
        <strain evidence="2">YZ03</strain>
    </source>
</reference>
<gene>
    <name evidence="1" type="ORF">lacNasYZ03_00380</name>
</gene>
<sequence length="61" mass="6882">MITSEQYLLIIINGKGDKVDMSSDMKSLTHVICGDYSLEHPFAVLLKNEIVKANEELNLMK</sequence>